<feature type="region of interest" description="Disordered" evidence="1">
    <location>
        <begin position="21"/>
        <end position="54"/>
    </location>
</feature>
<proteinExistence type="predicted"/>
<evidence type="ECO:0000313" key="3">
    <source>
        <dbReference type="Proteomes" id="UP000015105"/>
    </source>
</evidence>
<dbReference type="Proteomes" id="UP000015105">
    <property type="component" value="Chromosome 6D"/>
</dbReference>
<evidence type="ECO:0000313" key="2">
    <source>
        <dbReference type="EnsemblPlants" id="AET6Gv20917600.5"/>
    </source>
</evidence>
<reference evidence="2" key="3">
    <citation type="journal article" date="2017" name="Nature">
        <title>Genome sequence of the progenitor of the wheat D genome Aegilops tauschii.</title>
        <authorList>
            <person name="Luo M.C."/>
            <person name="Gu Y.Q."/>
            <person name="Puiu D."/>
            <person name="Wang H."/>
            <person name="Twardziok S.O."/>
            <person name="Deal K.R."/>
            <person name="Huo N."/>
            <person name="Zhu T."/>
            <person name="Wang L."/>
            <person name="Wang Y."/>
            <person name="McGuire P.E."/>
            <person name="Liu S."/>
            <person name="Long H."/>
            <person name="Ramasamy R.K."/>
            <person name="Rodriguez J.C."/>
            <person name="Van S.L."/>
            <person name="Yuan L."/>
            <person name="Wang Z."/>
            <person name="Xia Z."/>
            <person name="Xiao L."/>
            <person name="Anderson O.D."/>
            <person name="Ouyang S."/>
            <person name="Liang Y."/>
            <person name="Zimin A.V."/>
            <person name="Pertea G."/>
            <person name="Qi P."/>
            <person name="Bennetzen J.L."/>
            <person name="Dai X."/>
            <person name="Dawson M.W."/>
            <person name="Muller H.G."/>
            <person name="Kugler K."/>
            <person name="Rivarola-Duarte L."/>
            <person name="Spannagl M."/>
            <person name="Mayer K.F.X."/>
            <person name="Lu F.H."/>
            <person name="Bevan M.W."/>
            <person name="Leroy P."/>
            <person name="Li P."/>
            <person name="You F.M."/>
            <person name="Sun Q."/>
            <person name="Liu Z."/>
            <person name="Lyons E."/>
            <person name="Wicker T."/>
            <person name="Salzberg S.L."/>
            <person name="Devos K.M."/>
            <person name="Dvorak J."/>
        </authorList>
    </citation>
    <scope>NUCLEOTIDE SEQUENCE [LARGE SCALE GENOMIC DNA]</scope>
    <source>
        <strain evidence="2">cv. AL8/78</strain>
    </source>
</reference>
<evidence type="ECO:0000256" key="1">
    <source>
        <dbReference type="SAM" id="MobiDB-lite"/>
    </source>
</evidence>
<reference evidence="3" key="1">
    <citation type="journal article" date="2014" name="Science">
        <title>Ancient hybridizations among the ancestral genomes of bread wheat.</title>
        <authorList>
            <consortium name="International Wheat Genome Sequencing Consortium,"/>
            <person name="Marcussen T."/>
            <person name="Sandve S.R."/>
            <person name="Heier L."/>
            <person name="Spannagl M."/>
            <person name="Pfeifer M."/>
            <person name="Jakobsen K.S."/>
            <person name="Wulff B.B."/>
            <person name="Steuernagel B."/>
            <person name="Mayer K.F."/>
            <person name="Olsen O.A."/>
        </authorList>
    </citation>
    <scope>NUCLEOTIDE SEQUENCE [LARGE SCALE GENOMIC DNA]</scope>
    <source>
        <strain evidence="3">cv. AL8/78</strain>
    </source>
</reference>
<keyword evidence="3" id="KW-1185">Reference proteome</keyword>
<name>A0A453PYN6_AEGTS</name>
<reference evidence="3" key="2">
    <citation type="journal article" date="2017" name="Nat. Plants">
        <title>The Aegilops tauschii genome reveals multiple impacts of transposons.</title>
        <authorList>
            <person name="Zhao G."/>
            <person name="Zou C."/>
            <person name="Li K."/>
            <person name="Wang K."/>
            <person name="Li T."/>
            <person name="Gao L."/>
            <person name="Zhang X."/>
            <person name="Wang H."/>
            <person name="Yang Z."/>
            <person name="Liu X."/>
            <person name="Jiang W."/>
            <person name="Mao L."/>
            <person name="Kong X."/>
            <person name="Jiao Y."/>
            <person name="Jia J."/>
        </authorList>
    </citation>
    <scope>NUCLEOTIDE SEQUENCE [LARGE SCALE GENOMIC DNA]</scope>
    <source>
        <strain evidence="3">cv. AL8/78</strain>
    </source>
</reference>
<organism evidence="2 3">
    <name type="scientific">Aegilops tauschii subsp. strangulata</name>
    <name type="common">Goatgrass</name>
    <dbReference type="NCBI Taxonomy" id="200361"/>
    <lineage>
        <taxon>Eukaryota</taxon>
        <taxon>Viridiplantae</taxon>
        <taxon>Streptophyta</taxon>
        <taxon>Embryophyta</taxon>
        <taxon>Tracheophyta</taxon>
        <taxon>Spermatophyta</taxon>
        <taxon>Magnoliopsida</taxon>
        <taxon>Liliopsida</taxon>
        <taxon>Poales</taxon>
        <taxon>Poaceae</taxon>
        <taxon>BOP clade</taxon>
        <taxon>Pooideae</taxon>
        <taxon>Triticodae</taxon>
        <taxon>Triticeae</taxon>
        <taxon>Triticinae</taxon>
        <taxon>Aegilops</taxon>
    </lineage>
</organism>
<protein>
    <submittedName>
        <fullName evidence="2">Uncharacterized protein</fullName>
    </submittedName>
</protein>
<dbReference type="EnsemblPlants" id="AET6Gv20917600.5">
    <property type="protein sequence ID" value="AET6Gv20917600.5"/>
    <property type="gene ID" value="AET6Gv20917600"/>
</dbReference>
<reference evidence="2" key="5">
    <citation type="journal article" date="2021" name="G3 (Bethesda)">
        <title>Aegilops tauschii genome assembly Aet v5.0 features greater sequence contiguity and improved annotation.</title>
        <authorList>
            <person name="Wang L."/>
            <person name="Zhu T."/>
            <person name="Rodriguez J.C."/>
            <person name="Deal K.R."/>
            <person name="Dubcovsky J."/>
            <person name="McGuire P.E."/>
            <person name="Lux T."/>
            <person name="Spannagl M."/>
            <person name="Mayer K.F.X."/>
            <person name="Baldrich P."/>
            <person name="Meyers B.C."/>
            <person name="Huo N."/>
            <person name="Gu Y.Q."/>
            <person name="Zhou H."/>
            <person name="Devos K.M."/>
            <person name="Bennetzen J.L."/>
            <person name="Unver T."/>
            <person name="Budak H."/>
            <person name="Gulick P.J."/>
            <person name="Galiba G."/>
            <person name="Kalapos B."/>
            <person name="Nelson D.R."/>
            <person name="Li P."/>
            <person name="You F.M."/>
            <person name="Luo M.C."/>
            <person name="Dvorak J."/>
        </authorList>
    </citation>
    <scope>NUCLEOTIDE SEQUENCE [LARGE SCALE GENOMIC DNA]</scope>
    <source>
        <strain evidence="2">cv. AL8/78</strain>
    </source>
</reference>
<reference evidence="2" key="4">
    <citation type="submission" date="2019-03" db="UniProtKB">
        <authorList>
            <consortium name="EnsemblPlants"/>
        </authorList>
    </citation>
    <scope>IDENTIFICATION</scope>
</reference>
<dbReference type="AlphaFoldDB" id="A0A453PYN6"/>
<dbReference type="Gramene" id="AET6Gv20917600.5">
    <property type="protein sequence ID" value="AET6Gv20917600.5"/>
    <property type="gene ID" value="AET6Gv20917600"/>
</dbReference>
<accession>A0A453PYN6</accession>
<sequence length="77" mass="8373">LYSGREKELLEELASLKNGGFARAPVKPKPVHKENGSRAAPEVPDQPDDGEGDWLKKLSDFAGSIVNGASKWLKDNL</sequence>